<evidence type="ECO:0000313" key="2">
    <source>
        <dbReference type="Proteomes" id="UP000695562"/>
    </source>
</evidence>
<gene>
    <name evidence="1" type="ORF">CYY_010162</name>
</gene>
<protein>
    <submittedName>
        <fullName evidence="1">Uncharacterized protein</fullName>
    </submittedName>
</protein>
<dbReference type="AlphaFoldDB" id="A0A8J4PKH5"/>
<name>A0A8J4PKH5_9MYCE</name>
<reference evidence="1" key="1">
    <citation type="submission" date="2020-01" db="EMBL/GenBank/DDBJ databases">
        <title>Development of genomics and gene disruption for Polysphondylium violaceum indicates a role for the polyketide synthase stlB in stalk morphogenesis.</title>
        <authorList>
            <person name="Narita B."/>
            <person name="Kawabe Y."/>
            <person name="Kin K."/>
            <person name="Saito T."/>
            <person name="Gibbs R."/>
            <person name="Kuspa A."/>
            <person name="Muzny D."/>
            <person name="Queller D."/>
            <person name="Richards S."/>
            <person name="Strassman J."/>
            <person name="Sucgang R."/>
            <person name="Worley K."/>
            <person name="Schaap P."/>
        </authorList>
    </citation>
    <scope>NUCLEOTIDE SEQUENCE</scope>
    <source>
        <strain evidence="1">QSvi11</strain>
    </source>
</reference>
<organism evidence="1 2">
    <name type="scientific">Polysphondylium violaceum</name>
    <dbReference type="NCBI Taxonomy" id="133409"/>
    <lineage>
        <taxon>Eukaryota</taxon>
        <taxon>Amoebozoa</taxon>
        <taxon>Evosea</taxon>
        <taxon>Eumycetozoa</taxon>
        <taxon>Dictyostelia</taxon>
        <taxon>Dictyosteliales</taxon>
        <taxon>Dictyosteliaceae</taxon>
        <taxon>Polysphondylium</taxon>
    </lineage>
</organism>
<sequence>FGNHIIASQANGTLTVNFYDIYYYVDTLLTMDIDLYNCLKKHSKIPFPLKTKLEDLLKRPSLTHAKLFLQAIKTHEPLTYQGIKNTIKNIVKIRVRNYPIKTLLFMFQEFQGLFPESILEEMVSAALSDKQFMLVDILLHKYKIRLIRPTSKEHEQQLYLKSYNKLMSSPEDIRETYLKRVPLSYIHTNI</sequence>
<evidence type="ECO:0000313" key="1">
    <source>
        <dbReference type="EMBL" id="KAF2068508.1"/>
    </source>
</evidence>
<proteinExistence type="predicted"/>
<accession>A0A8J4PKH5</accession>
<dbReference type="Proteomes" id="UP000695562">
    <property type="component" value="Unassembled WGS sequence"/>
</dbReference>
<dbReference type="EMBL" id="AJWJ01000953">
    <property type="protein sequence ID" value="KAF2068508.1"/>
    <property type="molecule type" value="Genomic_DNA"/>
</dbReference>
<feature type="non-terminal residue" evidence="1">
    <location>
        <position position="1"/>
    </location>
</feature>
<keyword evidence="2" id="KW-1185">Reference proteome</keyword>
<comment type="caution">
    <text evidence="1">The sequence shown here is derived from an EMBL/GenBank/DDBJ whole genome shotgun (WGS) entry which is preliminary data.</text>
</comment>